<reference evidence="1" key="1">
    <citation type="submission" date="2020-08" db="EMBL/GenBank/DDBJ databases">
        <title>Multicomponent nature underlies the extraordinary mechanical properties of spider dragline silk.</title>
        <authorList>
            <person name="Kono N."/>
            <person name="Nakamura H."/>
            <person name="Mori M."/>
            <person name="Yoshida Y."/>
            <person name="Ohtoshi R."/>
            <person name="Malay A.D."/>
            <person name="Moran D.A.P."/>
            <person name="Tomita M."/>
            <person name="Numata K."/>
            <person name="Arakawa K."/>
        </authorList>
    </citation>
    <scope>NUCLEOTIDE SEQUENCE</scope>
</reference>
<organism evidence="1 2">
    <name type="scientific">Nephila pilipes</name>
    <name type="common">Giant wood spider</name>
    <name type="synonym">Nephila maculata</name>
    <dbReference type="NCBI Taxonomy" id="299642"/>
    <lineage>
        <taxon>Eukaryota</taxon>
        <taxon>Metazoa</taxon>
        <taxon>Ecdysozoa</taxon>
        <taxon>Arthropoda</taxon>
        <taxon>Chelicerata</taxon>
        <taxon>Arachnida</taxon>
        <taxon>Araneae</taxon>
        <taxon>Araneomorphae</taxon>
        <taxon>Entelegynae</taxon>
        <taxon>Araneoidea</taxon>
        <taxon>Nephilidae</taxon>
        <taxon>Nephila</taxon>
    </lineage>
</organism>
<evidence type="ECO:0000313" key="1">
    <source>
        <dbReference type="EMBL" id="GFU60605.1"/>
    </source>
</evidence>
<sequence length="82" mass="9512">MRKQRGKNVITVCQIISYHTLTAKLKSTYFISPFSNNPGYVTLKPLRRKVLRKARLTYDFEGWIYSWMEVAKSVADMGTGYS</sequence>
<keyword evidence="2" id="KW-1185">Reference proteome</keyword>
<name>A0A8X6UVD8_NEPPI</name>
<protein>
    <submittedName>
        <fullName evidence="1">Uncharacterized protein</fullName>
    </submittedName>
</protein>
<accession>A0A8X6UVD8</accession>
<comment type="caution">
    <text evidence="1">The sequence shown here is derived from an EMBL/GenBank/DDBJ whole genome shotgun (WGS) entry which is preliminary data.</text>
</comment>
<dbReference type="Proteomes" id="UP000887013">
    <property type="component" value="Unassembled WGS sequence"/>
</dbReference>
<dbReference type="EMBL" id="BMAW01040681">
    <property type="protein sequence ID" value="GFU60605.1"/>
    <property type="molecule type" value="Genomic_DNA"/>
</dbReference>
<dbReference type="AlphaFoldDB" id="A0A8X6UVD8"/>
<evidence type="ECO:0000313" key="2">
    <source>
        <dbReference type="Proteomes" id="UP000887013"/>
    </source>
</evidence>
<gene>
    <name evidence="1" type="ORF">NPIL_657241</name>
</gene>
<proteinExistence type="predicted"/>